<name>A0CZ56_PARTE</name>
<evidence type="ECO:0000256" key="10">
    <source>
        <dbReference type="ARBA" id="ARBA00023212"/>
    </source>
</evidence>
<evidence type="ECO:0000256" key="8">
    <source>
        <dbReference type="ARBA" id="ARBA00023069"/>
    </source>
</evidence>
<dbReference type="InterPro" id="IPR026983">
    <property type="entry name" value="DHC"/>
</dbReference>
<keyword evidence="4" id="KW-0547">Nucleotide-binding</keyword>
<evidence type="ECO:0000256" key="11">
    <source>
        <dbReference type="ARBA" id="ARBA00023273"/>
    </source>
</evidence>
<evidence type="ECO:0000256" key="12">
    <source>
        <dbReference type="SAM" id="Phobius"/>
    </source>
</evidence>
<evidence type="ECO:0000256" key="2">
    <source>
        <dbReference type="ARBA" id="ARBA00022490"/>
    </source>
</evidence>
<feature type="transmembrane region" description="Helical" evidence="12">
    <location>
        <begin position="141"/>
        <end position="161"/>
    </location>
</feature>
<dbReference type="GO" id="GO:0007018">
    <property type="term" value="P:microtubule-based movement"/>
    <property type="evidence" value="ECO:0007669"/>
    <property type="project" value="InterPro"/>
</dbReference>
<dbReference type="HOGENOM" id="CLU_974730_0_0_1"/>
<dbReference type="Pfam" id="PF12780">
    <property type="entry name" value="AAA_8"/>
    <property type="match status" value="1"/>
</dbReference>
<evidence type="ECO:0000256" key="5">
    <source>
        <dbReference type="ARBA" id="ARBA00022840"/>
    </source>
</evidence>
<gene>
    <name evidence="14" type="ORF">GSPATT00039113001</name>
</gene>
<evidence type="ECO:0000256" key="1">
    <source>
        <dbReference type="ARBA" id="ARBA00004430"/>
    </source>
</evidence>
<evidence type="ECO:0000313" key="15">
    <source>
        <dbReference type="Proteomes" id="UP000000600"/>
    </source>
</evidence>
<keyword evidence="3" id="KW-0493">Microtubule</keyword>
<dbReference type="KEGG" id="ptm:GSPATT00039113001"/>
<dbReference type="RefSeq" id="XP_001443470.1">
    <property type="nucleotide sequence ID" value="XM_001443433.1"/>
</dbReference>
<dbReference type="GO" id="GO:0005874">
    <property type="term" value="C:microtubule"/>
    <property type="evidence" value="ECO:0007669"/>
    <property type="project" value="UniProtKB-KW"/>
</dbReference>
<evidence type="ECO:0000256" key="6">
    <source>
        <dbReference type="ARBA" id="ARBA00023017"/>
    </source>
</evidence>
<keyword evidence="5" id="KW-0067">ATP-binding</keyword>
<evidence type="ECO:0000259" key="13">
    <source>
        <dbReference type="Pfam" id="PF12780"/>
    </source>
</evidence>
<feature type="domain" description="Dynein heavy chain AAA module D4" evidence="13">
    <location>
        <begin position="99"/>
        <end position="285"/>
    </location>
</feature>
<dbReference type="EMBL" id="CT868225">
    <property type="protein sequence ID" value="CAK76073.1"/>
    <property type="molecule type" value="Genomic_DNA"/>
</dbReference>
<dbReference type="PANTHER" id="PTHR22878:SF69">
    <property type="entry name" value="DYNEIN HEAVY CHAIN"/>
    <property type="match status" value="1"/>
</dbReference>
<keyword evidence="8" id="KW-0969">Cilium</keyword>
<reference evidence="14 15" key="1">
    <citation type="journal article" date="2006" name="Nature">
        <title>Global trends of whole-genome duplications revealed by the ciliate Paramecium tetraurelia.</title>
        <authorList>
            <consortium name="Genoscope"/>
            <person name="Aury J.-M."/>
            <person name="Jaillon O."/>
            <person name="Duret L."/>
            <person name="Noel B."/>
            <person name="Jubin C."/>
            <person name="Porcel B.M."/>
            <person name="Segurens B."/>
            <person name="Daubin V."/>
            <person name="Anthouard V."/>
            <person name="Aiach N."/>
            <person name="Arnaiz O."/>
            <person name="Billaut A."/>
            <person name="Beisson J."/>
            <person name="Blanc I."/>
            <person name="Bouhouche K."/>
            <person name="Camara F."/>
            <person name="Duharcourt S."/>
            <person name="Guigo R."/>
            <person name="Gogendeau D."/>
            <person name="Katinka M."/>
            <person name="Keller A.-M."/>
            <person name="Kissmehl R."/>
            <person name="Klotz C."/>
            <person name="Koll F."/>
            <person name="Le Moue A."/>
            <person name="Lepere C."/>
            <person name="Malinsky S."/>
            <person name="Nowacki M."/>
            <person name="Nowak J.K."/>
            <person name="Plattner H."/>
            <person name="Poulain J."/>
            <person name="Ruiz F."/>
            <person name="Serrano V."/>
            <person name="Zagulski M."/>
            <person name="Dessen P."/>
            <person name="Betermier M."/>
            <person name="Weissenbach J."/>
            <person name="Scarpelli C."/>
            <person name="Schachter V."/>
            <person name="Sperling L."/>
            <person name="Meyer E."/>
            <person name="Cohen J."/>
            <person name="Wincker P."/>
        </authorList>
    </citation>
    <scope>NUCLEOTIDE SEQUENCE [LARGE SCALE GENOMIC DNA]</scope>
    <source>
        <strain evidence="14 15">Stock d4-2</strain>
    </source>
</reference>
<dbReference type="Gene3D" id="1.20.920.30">
    <property type="match status" value="1"/>
</dbReference>
<evidence type="ECO:0000256" key="3">
    <source>
        <dbReference type="ARBA" id="ARBA00022701"/>
    </source>
</evidence>
<keyword evidence="11" id="KW-0966">Cell projection</keyword>
<keyword evidence="6" id="KW-0243">Dynein</keyword>
<dbReference type="InterPro" id="IPR027417">
    <property type="entry name" value="P-loop_NTPase"/>
</dbReference>
<dbReference type="OrthoDB" id="5593012at2759"/>
<keyword evidence="15" id="KW-1185">Reference proteome</keyword>
<dbReference type="FunFam" id="3.40.50.300:FF:002141">
    <property type="entry name" value="Dynein heavy chain"/>
    <property type="match status" value="1"/>
</dbReference>
<keyword evidence="9" id="KW-0505">Motor protein</keyword>
<dbReference type="GeneID" id="5029257"/>
<dbReference type="Proteomes" id="UP000000600">
    <property type="component" value="Unassembled WGS sequence"/>
</dbReference>
<evidence type="ECO:0000256" key="9">
    <source>
        <dbReference type="ARBA" id="ARBA00023175"/>
    </source>
</evidence>
<dbReference type="STRING" id="5888.A0CZ56"/>
<dbReference type="GO" id="GO:0030286">
    <property type="term" value="C:dynein complex"/>
    <property type="evidence" value="ECO:0007669"/>
    <property type="project" value="UniProtKB-KW"/>
</dbReference>
<keyword evidence="12" id="KW-0812">Transmembrane</keyword>
<dbReference type="InParanoid" id="A0CZ56"/>
<accession>A0CZ56</accession>
<proteinExistence type="predicted"/>
<evidence type="ECO:0000256" key="4">
    <source>
        <dbReference type="ARBA" id="ARBA00022741"/>
    </source>
</evidence>
<dbReference type="InterPro" id="IPR024317">
    <property type="entry name" value="Dynein_heavy_chain_D4_dom"/>
</dbReference>
<dbReference type="GO" id="GO:0051959">
    <property type="term" value="F:dynein light intermediate chain binding"/>
    <property type="evidence" value="ECO:0007669"/>
    <property type="project" value="InterPro"/>
</dbReference>
<dbReference type="SUPFAM" id="SSF52540">
    <property type="entry name" value="P-loop containing nucleoside triphosphate hydrolases"/>
    <property type="match status" value="1"/>
</dbReference>
<evidence type="ECO:0000256" key="7">
    <source>
        <dbReference type="ARBA" id="ARBA00023054"/>
    </source>
</evidence>
<dbReference type="AlphaFoldDB" id="A0CZ56"/>
<dbReference type="Gene3D" id="3.40.50.300">
    <property type="entry name" value="P-loop containing nucleotide triphosphate hydrolases"/>
    <property type="match status" value="1"/>
</dbReference>
<keyword evidence="2" id="KW-0963">Cytoplasm</keyword>
<comment type="subcellular location">
    <subcellularLocation>
        <location evidence="1">Cytoplasm</location>
        <location evidence="1">Cytoskeleton</location>
        <location evidence="1">Cilium axoneme</location>
    </subcellularLocation>
</comment>
<keyword evidence="12" id="KW-0472">Membrane</keyword>
<dbReference type="GO" id="GO:0005930">
    <property type="term" value="C:axoneme"/>
    <property type="evidence" value="ECO:0007669"/>
    <property type="project" value="UniProtKB-SubCell"/>
</dbReference>
<protein>
    <recommendedName>
        <fullName evidence="13">Dynein heavy chain AAA module D4 domain-containing protein</fullName>
    </recommendedName>
</protein>
<dbReference type="PANTHER" id="PTHR22878">
    <property type="entry name" value="DYNEIN HEAVY CHAIN 6, AXONEMAL-LIKE-RELATED"/>
    <property type="match status" value="1"/>
</dbReference>
<dbReference type="GO" id="GO:0045505">
    <property type="term" value="F:dynein intermediate chain binding"/>
    <property type="evidence" value="ECO:0007669"/>
    <property type="project" value="InterPro"/>
</dbReference>
<organism evidence="14 15">
    <name type="scientific">Paramecium tetraurelia</name>
    <dbReference type="NCBI Taxonomy" id="5888"/>
    <lineage>
        <taxon>Eukaryota</taxon>
        <taxon>Sar</taxon>
        <taxon>Alveolata</taxon>
        <taxon>Ciliophora</taxon>
        <taxon>Intramacronucleata</taxon>
        <taxon>Oligohymenophorea</taxon>
        <taxon>Peniculida</taxon>
        <taxon>Parameciidae</taxon>
        <taxon>Paramecium</taxon>
    </lineage>
</organism>
<evidence type="ECO:0000313" key="14">
    <source>
        <dbReference type="EMBL" id="CAK76073.1"/>
    </source>
</evidence>
<dbReference type="GO" id="GO:0005524">
    <property type="term" value="F:ATP binding"/>
    <property type="evidence" value="ECO:0007669"/>
    <property type="project" value="UniProtKB-KW"/>
</dbReference>
<keyword evidence="12" id="KW-1133">Transmembrane helix</keyword>
<dbReference type="OMA" id="CERSEVG"/>
<dbReference type="eggNOG" id="KOG3595">
    <property type="taxonomic scope" value="Eukaryota"/>
</dbReference>
<sequence length="286" mass="32863">MYLALYGFNNKSNKKCERSEVGFNIAILSSKEYHEKSTRYQTNLIVQRQILNLYPENLIFCNFIAGIGGDRCYDQMPNDKLEPVITKALKEYNDNFADMGLVLFEDALKHVCRITRIVLPPGGHPLLIGQRSSGKQSLTKLAVFIMTYTLFMISISSYYGMNDLRNDLRLLYQKSGVKGEPIMFLFNEVQITNERLTYITDLLTSGEVAELYNSDEKEDLINQIRPKVKADGRSDTRDSCWGWLIDRVRQNLHMTLCFSPVGESLRKRASQFSALINSTVIDWFHP</sequence>
<keyword evidence="10" id="KW-0206">Cytoskeleton</keyword>
<keyword evidence="7" id="KW-0175">Coiled coil</keyword>